<gene>
    <name evidence="1" type="ORF">CP982_14755</name>
</gene>
<dbReference type="AlphaFoldDB" id="A0A5P2X7Z3"/>
<organism evidence="1 2">
    <name type="scientific">Streptomyces spectabilis</name>
    <dbReference type="NCBI Taxonomy" id="68270"/>
    <lineage>
        <taxon>Bacteria</taxon>
        <taxon>Bacillati</taxon>
        <taxon>Actinomycetota</taxon>
        <taxon>Actinomycetes</taxon>
        <taxon>Kitasatosporales</taxon>
        <taxon>Streptomycetaceae</taxon>
        <taxon>Streptomyces</taxon>
    </lineage>
</organism>
<protein>
    <submittedName>
        <fullName evidence="1">Uncharacterized protein</fullName>
    </submittedName>
</protein>
<evidence type="ECO:0000313" key="2">
    <source>
        <dbReference type="Proteomes" id="UP000326505"/>
    </source>
</evidence>
<dbReference type="EMBL" id="CP023690">
    <property type="protein sequence ID" value="QEV59844.1"/>
    <property type="molecule type" value="Genomic_DNA"/>
</dbReference>
<sequence length="64" mass="6630">MLNPPDEECIVMPGGGGVVNNITDTVATVFRDEGCSVPQDTLYPGNSGAYGGADVPHSVYFGQL</sequence>
<dbReference type="KEGG" id="sspb:CP982_14755"/>
<accession>A0A5P2X7Z3</accession>
<proteinExistence type="predicted"/>
<name>A0A5P2X7Z3_STRST</name>
<reference evidence="1 2" key="1">
    <citation type="submission" date="2017-09" db="EMBL/GenBank/DDBJ databases">
        <authorList>
            <person name="Lee N."/>
            <person name="Cho B.-K."/>
        </authorList>
    </citation>
    <scope>NUCLEOTIDE SEQUENCE [LARGE SCALE GENOMIC DNA]</scope>
    <source>
        <strain evidence="1 2">ATCC 27465</strain>
    </source>
</reference>
<evidence type="ECO:0000313" key="1">
    <source>
        <dbReference type="EMBL" id="QEV59844.1"/>
    </source>
</evidence>
<dbReference type="Proteomes" id="UP000326505">
    <property type="component" value="Chromosome"/>
</dbReference>